<proteinExistence type="predicted"/>
<evidence type="ECO:0000313" key="3">
    <source>
        <dbReference type="EMBL" id="MXP10796.1"/>
    </source>
</evidence>
<feature type="region of interest" description="Disordered" evidence="1">
    <location>
        <begin position="1"/>
        <end position="48"/>
    </location>
</feature>
<dbReference type="NCBIfam" id="TIGR02945">
    <property type="entry name" value="SUF_assoc"/>
    <property type="match status" value="1"/>
</dbReference>
<dbReference type="InterPro" id="IPR002744">
    <property type="entry name" value="MIP18-like"/>
</dbReference>
<evidence type="ECO:0000313" key="4">
    <source>
        <dbReference type="Proteomes" id="UP000429229"/>
    </source>
</evidence>
<dbReference type="InterPro" id="IPR052339">
    <property type="entry name" value="Fe-S_Maturation_MIP18"/>
</dbReference>
<gene>
    <name evidence="3" type="ORF">GRI68_11465</name>
</gene>
<dbReference type="Proteomes" id="UP000429229">
    <property type="component" value="Unassembled WGS sequence"/>
</dbReference>
<organism evidence="3 4">
    <name type="scientific">Alteriqipengyuania halimionae</name>
    <dbReference type="NCBI Taxonomy" id="1926630"/>
    <lineage>
        <taxon>Bacteria</taxon>
        <taxon>Pseudomonadati</taxon>
        <taxon>Pseudomonadota</taxon>
        <taxon>Alphaproteobacteria</taxon>
        <taxon>Sphingomonadales</taxon>
        <taxon>Erythrobacteraceae</taxon>
        <taxon>Alteriqipengyuania</taxon>
    </lineage>
</organism>
<evidence type="ECO:0000256" key="1">
    <source>
        <dbReference type="SAM" id="MobiDB-lite"/>
    </source>
</evidence>
<sequence length="171" mass="18389">MSEASENKDYVAAPSPLDQVVAPKPPRARVSDAVDPEPASESAGEKLERKRDYLAGFLDKQPDAAPEAGAGGALQQAVVDALKEIYDPEIPVNIYDLGLIYDVEVSDEADVKVIMTLTTPHCPVAESMPGEVELRAGSVPGVRHAEVDLVWDPPWGPDKMTDEARLELGML</sequence>
<dbReference type="PANTHER" id="PTHR42831">
    <property type="entry name" value="FE-S PROTEIN MATURATION AUXILIARY FACTOR YITW"/>
    <property type="match status" value="1"/>
</dbReference>
<dbReference type="RefSeq" id="WP_160617361.1">
    <property type="nucleotide sequence ID" value="NZ_WTYR01000001.1"/>
</dbReference>
<feature type="domain" description="MIP18 family-like" evidence="2">
    <location>
        <begin position="76"/>
        <end position="147"/>
    </location>
</feature>
<dbReference type="Gene3D" id="3.30.300.130">
    <property type="entry name" value="Fe-S cluster assembly (FSCA)"/>
    <property type="match status" value="1"/>
</dbReference>
<dbReference type="InterPro" id="IPR034904">
    <property type="entry name" value="FSCA_dom_sf"/>
</dbReference>
<protein>
    <submittedName>
        <fullName evidence="3">SUF system Fe-S cluster assembly protein</fullName>
    </submittedName>
</protein>
<dbReference type="PANTHER" id="PTHR42831:SF1">
    <property type="entry name" value="FE-S PROTEIN MATURATION AUXILIARY FACTOR YITW"/>
    <property type="match status" value="1"/>
</dbReference>
<evidence type="ECO:0000259" key="2">
    <source>
        <dbReference type="Pfam" id="PF01883"/>
    </source>
</evidence>
<dbReference type="EMBL" id="WTYR01000001">
    <property type="protein sequence ID" value="MXP10796.1"/>
    <property type="molecule type" value="Genomic_DNA"/>
</dbReference>
<reference evidence="3 4" key="1">
    <citation type="submission" date="2019-12" db="EMBL/GenBank/DDBJ databases">
        <title>Genomic-based taxomic classification of the family Erythrobacteraceae.</title>
        <authorList>
            <person name="Xu L."/>
        </authorList>
    </citation>
    <scope>NUCLEOTIDE SEQUENCE [LARGE SCALE GENOMIC DNA]</scope>
    <source>
        <strain evidence="3 4">LMG 29519</strain>
    </source>
</reference>
<keyword evidence="4" id="KW-1185">Reference proteome</keyword>
<dbReference type="SUPFAM" id="SSF117916">
    <property type="entry name" value="Fe-S cluster assembly (FSCA) domain-like"/>
    <property type="match status" value="1"/>
</dbReference>
<name>A0A6I4U4Z3_9SPHN</name>
<comment type="caution">
    <text evidence="3">The sequence shown here is derived from an EMBL/GenBank/DDBJ whole genome shotgun (WGS) entry which is preliminary data.</text>
</comment>
<dbReference type="Pfam" id="PF01883">
    <property type="entry name" value="FeS_assembly_P"/>
    <property type="match status" value="1"/>
</dbReference>
<accession>A0A6I4U4Z3</accession>
<dbReference type="OrthoDB" id="9805360at2"/>
<dbReference type="AlphaFoldDB" id="A0A6I4U4Z3"/>
<dbReference type="InterPro" id="IPR014291">
    <property type="entry name" value="SUF_FeS_clus_asmbl-assoc"/>
</dbReference>